<accession>A0AAD2CKE8</accession>
<feature type="chain" id="PRO_5042163967" evidence="1">
    <location>
        <begin position="18"/>
        <end position="233"/>
    </location>
</feature>
<dbReference type="EMBL" id="CAKOGP040000591">
    <property type="protein sequence ID" value="CAJ1937019.1"/>
    <property type="molecule type" value="Genomic_DNA"/>
</dbReference>
<gene>
    <name evidence="2" type="ORF">CYCCA115_LOCUS5473</name>
</gene>
<keyword evidence="3" id="KW-1185">Reference proteome</keyword>
<keyword evidence="1" id="KW-0732">Signal</keyword>
<dbReference type="Proteomes" id="UP001295423">
    <property type="component" value="Unassembled WGS sequence"/>
</dbReference>
<name>A0AAD2CKE8_9STRA</name>
<evidence type="ECO:0000313" key="2">
    <source>
        <dbReference type="EMBL" id="CAJ1937019.1"/>
    </source>
</evidence>
<dbReference type="AlphaFoldDB" id="A0AAD2CKE8"/>
<organism evidence="2 3">
    <name type="scientific">Cylindrotheca closterium</name>
    <dbReference type="NCBI Taxonomy" id="2856"/>
    <lineage>
        <taxon>Eukaryota</taxon>
        <taxon>Sar</taxon>
        <taxon>Stramenopiles</taxon>
        <taxon>Ochrophyta</taxon>
        <taxon>Bacillariophyta</taxon>
        <taxon>Bacillariophyceae</taxon>
        <taxon>Bacillariophycidae</taxon>
        <taxon>Bacillariales</taxon>
        <taxon>Bacillariaceae</taxon>
        <taxon>Cylindrotheca</taxon>
    </lineage>
</organism>
<comment type="caution">
    <text evidence="2">The sequence shown here is derived from an EMBL/GenBank/DDBJ whole genome shotgun (WGS) entry which is preliminary data.</text>
</comment>
<evidence type="ECO:0000313" key="3">
    <source>
        <dbReference type="Proteomes" id="UP001295423"/>
    </source>
</evidence>
<proteinExistence type="predicted"/>
<protein>
    <submittedName>
        <fullName evidence="2">Uncharacterized protein</fullName>
    </submittedName>
</protein>
<sequence>MSSFTLLLCTLFSSSMAFQSSSLSIQQEARLLKLASSSPSLRQELPWSQQRRRASATILGVGFSMESNDDVQYLYAKARDCAYSAEDGGEECSIDDATHLLQDLTFLLSQCTYGNMRNQNTAICKDQDVAADIVSRLRVKASSSSSSASAVVAGAAPVVESEEEEQSITWKSTFAKLELPVAVLYYFACIFFMMNYGHYGVNDVDIAETTAKVHEYYTSTTTLPPSFFHHGIF</sequence>
<feature type="signal peptide" evidence="1">
    <location>
        <begin position="1"/>
        <end position="17"/>
    </location>
</feature>
<evidence type="ECO:0000256" key="1">
    <source>
        <dbReference type="SAM" id="SignalP"/>
    </source>
</evidence>
<reference evidence="2" key="1">
    <citation type="submission" date="2023-08" db="EMBL/GenBank/DDBJ databases">
        <authorList>
            <person name="Audoor S."/>
            <person name="Bilcke G."/>
        </authorList>
    </citation>
    <scope>NUCLEOTIDE SEQUENCE</scope>
</reference>